<dbReference type="Gene3D" id="3.40.1350.10">
    <property type="match status" value="1"/>
</dbReference>
<dbReference type="EMBL" id="AMFJ01028943">
    <property type="protein sequence ID" value="EKD44213.1"/>
    <property type="molecule type" value="Genomic_DNA"/>
</dbReference>
<comment type="caution">
    <text evidence="2">The sequence shown here is derived from an EMBL/GenBank/DDBJ whole genome shotgun (WGS) entry which is preliminary data.</text>
</comment>
<dbReference type="InterPro" id="IPR017642">
    <property type="entry name" value="DNA_S_mod_DndB"/>
</dbReference>
<organism evidence="2">
    <name type="scientific">uncultured bacterium</name>
    <name type="common">gcode 4</name>
    <dbReference type="NCBI Taxonomy" id="1234023"/>
    <lineage>
        <taxon>Bacteria</taxon>
        <taxon>environmental samples</taxon>
    </lineage>
</organism>
<evidence type="ECO:0000256" key="1">
    <source>
        <dbReference type="SAM" id="MobiDB-lite"/>
    </source>
</evidence>
<dbReference type="AlphaFoldDB" id="K1ZIG4"/>
<accession>K1ZIG4</accession>
<dbReference type="GO" id="GO:0003676">
    <property type="term" value="F:nucleic acid binding"/>
    <property type="evidence" value="ECO:0007669"/>
    <property type="project" value="InterPro"/>
</dbReference>
<dbReference type="NCBIfam" id="TIGR03187">
    <property type="entry name" value="DGQHR"/>
    <property type="match status" value="1"/>
</dbReference>
<evidence type="ECO:0000313" key="2">
    <source>
        <dbReference type="EMBL" id="EKD44213.1"/>
    </source>
</evidence>
<gene>
    <name evidence="2" type="ORF">ACD_71C00212G0003</name>
</gene>
<reference evidence="2" key="1">
    <citation type="journal article" date="2012" name="Science">
        <title>Fermentation, hydrogen, and sulfur metabolism in multiple uncultivated bacterial phyla.</title>
        <authorList>
            <person name="Wrighton K.C."/>
            <person name="Thomas B.C."/>
            <person name="Sharon I."/>
            <person name="Miller C.S."/>
            <person name="Castelle C.J."/>
            <person name="VerBerkmoes N.C."/>
            <person name="Wilkins M.J."/>
            <person name="Hettich R.L."/>
            <person name="Lipton M.S."/>
            <person name="Williams K.H."/>
            <person name="Long P.E."/>
            <person name="Banfield J.F."/>
        </authorList>
    </citation>
    <scope>NUCLEOTIDE SEQUENCE [LARGE SCALE GENOMIC DNA]</scope>
</reference>
<dbReference type="CDD" id="cd16413">
    <property type="entry name" value="DGQHR_domain"/>
    <property type="match status" value="1"/>
</dbReference>
<dbReference type="InterPro" id="IPR017601">
    <property type="entry name" value="DGQHR-contain_dom"/>
</dbReference>
<dbReference type="InterPro" id="IPR011856">
    <property type="entry name" value="tRNA_endonuc-like_dom_sf"/>
</dbReference>
<name>K1ZIG4_9BACT</name>
<feature type="region of interest" description="Disordered" evidence="1">
    <location>
        <begin position="1"/>
        <end position="21"/>
    </location>
</feature>
<dbReference type="Pfam" id="PF14072">
    <property type="entry name" value="DndB"/>
    <property type="match status" value="1"/>
</dbReference>
<proteinExistence type="predicted"/>
<protein>
    <submittedName>
        <fullName evidence="2">Uncharacterized protein</fullName>
    </submittedName>
</protein>
<sequence>MKKSHRKKEGNVLIQNTPPTYIENDQSSYTEKYLHPLVMSKAMLQTMYARKRDAYIYKKIHPADQEKTEADGWIVHREGSNTVRMKRLKSHDKLLEDQAWCLFYRMRYPELNGDNFVIRYERQDKTIGEKQIDVFAKDDETVIVAECKSKEIRGRRSLQKDLSETDALQKFIANAIRNQYGQDFKPKIIWLYITSNIIWSDPDIERANAINVRVITENEMQYFDSFIKHMGPAGRFQFLAEFLQGQDIPGLSNIKLPATRGTLGGQKFYSFLTTPRQLLKIAFVNHQALNHPDGRPAYQRMISSSRINEIGGFIKGGGYFPTNLLINFTEECRFELISNKENSDPNIKFGWLYLPNKYKSAWIIDGQHRLYGYSHLEGEFWDQNVAVIAFEKLDTITEAELFVTINHKQKKVEQSVIISLKSDLKWGSEDPKERLSALASRLVKTLNSDPTSPFFQRFSMQGVTSKENQSLTLPEVVKGLIASGLLGRQVHKLFATGPLSGPVDEKTIDRARRILNSYFSQIRDSHTQRWDTGRSSYISTNPGIRAHLKVLMDIIKYCEIKQDFDAQLEDEENLLKCALRIAKPILDFIINASDAEIFEEFGRKFGEGGVRDYIFNLCKIIHAEFSDFGSEDFLKRLVQESDNRRKQTHQDVIQLSQDILDYVFKILKERYGTSEEKSGEKTYWEKGIESPKIKTEAYNRQQADPPDKRGPREAYLHILDLMDIIRQKNNWLLFENVFNIPLPGEKGKTYYLDWMRMFNEIRRIPAHGSASRVYDEKDYEFMRHIKYEFYRRLNSALGIQEEL</sequence>